<organism evidence="2 3">
    <name type="scientific">Chitinophaga parva</name>
    <dbReference type="NCBI Taxonomy" id="2169414"/>
    <lineage>
        <taxon>Bacteria</taxon>
        <taxon>Pseudomonadati</taxon>
        <taxon>Bacteroidota</taxon>
        <taxon>Chitinophagia</taxon>
        <taxon>Chitinophagales</taxon>
        <taxon>Chitinophagaceae</taxon>
        <taxon>Chitinophaga</taxon>
    </lineage>
</organism>
<dbReference type="Proteomes" id="UP000244450">
    <property type="component" value="Unassembled WGS sequence"/>
</dbReference>
<keyword evidence="1" id="KW-0732">Signal</keyword>
<protein>
    <recommendedName>
        <fullName evidence="4">Outer membrane protein beta-barrel domain-containing protein</fullName>
    </recommendedName>
</protein>
<name>A0A2T7BP84_9BACT</name>
<dbReference type="EMBL" id="QCYK01000001">
    <property type="protein sequence ID" value="PUZ29450.1"/>
    <property type="molecule type" value="Genomic_DNA"/>
</dbReference>
<sequence>MKNRFKQGLAGLALLLFASLTTNAQSNDKTGGEKPKWIYSAGVEGGVTVGSFNDFYGGSVGGSLEADLAIVKRTLYVTLNAGYTDVFGKNNLQDLSFIPVKAGLRYYPFSHIDKLYIQGQAGVNILANKSDAGADKSAVFLYTPQIGYLFPLGKNHNYLDVAVKWDGSSKIYDGGDSFNSIGLHVAYAFGSKK</sequence>
<feature type="signal peptide" evidence="1">
    <location>
        <begin position="1"/>
        <end position="24"/>
    </location>
</feature>
<proteinExistence type="predicted"/>
<evidence type="ECO:0000313" key="2">
    <source>
        <dbReference type="EMBL" id="PUZ29450.1"/>
    </source>
</evidence>
<reference evidence="2 3" key="1">
    <citation type="submission" date="2018-04" db="EMBL/GenBank/DDBJ databases">
        <title>Chitinophaga fuyangensis sp. nov., isolated from soil in a chemical factory.</title>
        <authorList>
            <person name="Chen K."/>
        </authorList>
    </citation>
    <scope>NUCLEOTIDE SEQUENCE [LARGE SCALE GENOMIC DNA]</scope>
    <source>
        <strain evidence="2 3">LY-1</strain>
    </source>
</reference>
<accession>A0A2T7BP84</accession>
<keyword evidence="3" id="KW-1185">Reference proteome</keyword>
<dbReference type="RefSeq" id="WP_108686087.1">
    <property type="nucleotide sequence ID" value="NZ_QCYK01000001.1"/>
</dbReference>
<evidence type="ECO:0000313" key="3">
    <source>
        <dbReference type="Proteomes" id="UP000244450"/>
    </source>
</evidence>
<evidence type="ECO:0000256" key="1">
    <source>
        <dbReference type="SAM" id="SignalP"/>
    </source>
</evidence>
<dbReference type="OrthoDB" id="657299at2"/>
<feature type="chain" id="PRO_5015482808" description="Outer membrane protein beta-barrel domain-containing protein" evidence="1">
    <location>
        <begin position="25"/>
        <end position="193"/>
    </location>
</feature>
<gene>
    <name evidence="2" type="ORF">DCC81_08375</name>
</gene>
<dbReference type="AlphaFoldDB" id="A0A2T7BP84"/>
<comment type="caution">
    <text evidence="2">The sequence shown here is derived from an EMBL/GenBank/DDBJ whole genome shotgun (WGS) entry which is preliminary data.</text>
</comment>
<evidence type="ECO:0008006" key="4">
    <source>
        <dbReference type="Google" id="ProtNLM"/>
    </source>
</evidence>